<organism evidence="1 2">
    <name type="scientific">Chloebia gouldiae</name>
    <name type="common">Gouldian finch</name>
    <name type="synonym">Erythrura gouldiae</name>
    <dbReference type="NCBI Taxonomy" id="44316"/>
    <lineage>
        <taxon>Eukaryota</taxon>
        <taxon>Metazoa</taxon>
        <taxon>Chordata</taxon>
        <taxon>Craniata</taxon>
        <taxon>Vertebrata</taxon>
        <taxon>Euteleostomi</taxon>
        <taxon>Archelosauria</taxon>
        <taxon>Archosauria</taxon>
        <taxon>Dinosauria</taxon>
        <taxon>Saurischia</taxon>
        <taxon>Theropoda</taxon>
        <taxon>Coelurosauria</taxon>
        <taxon>Aves</taxon>
        <taxon>Neognathae</taxon>
        <taxon>Neoaves</taxon>
        <taxon>Telluraves</taxon>
        <taxon>Australaves</taxon>
        <taxon>Passeriformes</taxon>
        <taxon>Passeroidea</taxon>
        <taxon>Passeridae</taxon>
        <taxon>Chloebia</taxon>
    </lineage>
</organism>
<dbReference type="EMBL" id="QUSF01000001">
    <property type="protein sequence ID" value="RLW13244.1"/>
    <property type="molecule type" value="Genomic_DNA"/>
</dbReference>
<comment type="caution">
    <text evidence="1">The sequence shown here is derived from an EMBL/GenBank/DDBJ whole genome shotgun (WGS) entry which is preliminary data.</text>
</comment>
<proteinExistence type="predicted"/>
<protein>
    <submittedName>
        <fullName evidence="1">Uncharacterized protein</fullName>
    </submittedName>
</protein>
<reference evidence="1 2" key="1">
    <citation type="journal article" date="2018" name="Proc. R. Soc. B">
        <title>A non-coding region near Follistatin controls head colour polymorphism in the Gouldian finch.</title>
        <authorList>
            <person name="Toomey M.B."/>
            <person name="Marques C.I."/>
            <person name="Andrade P."/>
            <person name="Araujo P.M."/>
            <person name="Sabatino S."/>
            <person name="Gazda M.A."/>
            <person name="Afonso S."/>
            <person name="Lopes R.J."/>
            <person name="Corbo J.C."/>
            <person name="Carneiro M."/>
        </authorList>
    </citation>
    <scope>NUCLEOTIDE SEQUENCE [LARGE SCALE GENOMIC DNA]</scope>
    <source>
        <strain evidence="1">Red01</strain>
        <tissue evidence="1">Muscle</tissue>
    </source>
</reference>
<dbReference type="Proteomes" id="UP000276834">
    <property type="component" value="Unassembled WGS sequence"/>
</dbReference>
<evidence type="ECO:0000313" key="1">
    <source>
        <dbReference type="EMBL" id="RLW13244.1"/>
    </source>
</evidence>
<name>A0A3L8T2V0_CHLGU</name>
<evidence type="ECO:0000313" key="2">
    <source>
        <dbReference type="Proteomes" id="UP000276834"/>
    </source>
</evidence>
<sequence>MGFAQPVASSEVPGMLGTWDCTARGIIRAHGIIHGARSSGTWDLYSPCHHPKCQECGVFHSPSIPL</sequence>
<keyword evidence="2" id="KW-1185">Reference proteome</keyword>
<accession>A0A3L8T2V0</accession>
<gene>
    <name evidence="1" type="ORF">DV515_00000594</name>
</gene>
<dbReference type="AlphaFoldDB" id="A0A3L8T2V0"/>